<feature type="non-terminal residue" evidence="1">
    <location>
        <position position="216"/>
    </location>
</feature>
<sequence length="216" mass="24580">MSKQPYLLLLVASLFSQNIDGKFSFGEISFLMKNIHVGGNYKDRRQHSELNNGVGSFDIGLLKYGFSNIEVSGDVNADNEWAKVKYKFSGPEFELSNLKIDLSFEAPNVWDLMKEELAHERARKISSVFSEITESIGMYYKTYNEFPANLDRLLINGMLGRSSINKAGWDFEYFPPDQIIATSNKNMPGGSGKKIKRIYTGNDIVDYFKGDNEPYY</sequence>
<organism evidence="1">
    <name type="scientific">marine metagenome</name>
    <dbReference type="NCBI Taxonomy" id="408172"/>
    <lineage>
        <taxon>unclassified sequences</taxon>
        <taxon>metagenomes</taxon>
        <taxon>ecological metagenomes</taxon>
    </lineage>
</organism>
<name>A0A381VNM8_9ZZZZ</name>
<reference evidence="1" key="1">
    <citation type="submission" date="2018-05" db="EMBL/GenBank/DDBJ databases">
        <authorList>
            <person name="Lanie J.A."/>
            <person name="Ng W.-L."/>
            <person name="Kazmierczak K.M."/>
            <person name="Andrzejewski T.M."/>
            <person name="Davidsen T.M."/>
            <person name="Wayne K.J."/>
            <person name="Tettelin H."/>
            <person name="Glass J.I."/>
            <person name="Rusch D."/>
            <person name="Podicherti R."/>
            <person name="Tsui H.-C.T."/>
            <person name="Winkler M.E."/>
        </authorList>
    </citation>
    <scope>NUCLEOTIDE SEQUENCE</scope>
</reference>
<dbReference type="EMBL" id="UINC01009325">
    <property type="protein sequence ID" value="SVA41834.1"/>
    <property type="molecule type" value="Genomic_DNA"/>
</dbReference>
<protein>
    <submittedName>
        <fullName evidence="1">Uncharacterized protein</fullName>
    </submittedName>
</protein>
<dbReference type="AlphaFoldDB" id="A0A381VNM8"/>
<evidence type="ECO:0000313" key="1">
    <source>
        <dbReference type="EMBL" id="SVA41834.1"/>
    </source>
</evidence>
<proteinExistence type="predicted"/>
<accession>A0A381VNM8</accession>
<gene>
    <name evidence="1" type="ORF">METZ01_LOCUS94688</name>
</gene>